<proteinExistence type="predicted"/>
<reference evidence="1" key="1">
    <citation type="journal article" date="2021" name="Open Biol.">
        <title>Shared evolutionary footprints suggest mitochondrial oxidative damage underlies multiple complex I losses in fungi.</title>
        <authorList>
            <person name="Schikora-Tamarit M.A."/>
            <person name="Marcet-Houben M."/>
            <person name="Nosek J."/>
            <person name="Gabaldon T."/>
        </authorList>
    </citation>
    <scope>NUCLEOTIDE SEQUENCE</scope>
    <source>
        <strain evidence="1">CBS2887</strain>
    </source>
</reference>
<dbReference type="AlphaFoldDB" id="A0A9P8QAN9"/>
<gene>
    <name evidence="1" type="ORF">WICPIJ_003035</name>
</gene>
<protein>
    <submittedName>
        <fullName evidence="1">Uncharacterized protein</fullName>
    </submittedName>
</protein>
<sequence>MIVPKIGNPGSKYPFTLNKTLAPLNDELDQLSVKRWRVSTASFGASYTASVNVLSFFASDEITETFRRN</sequence>
<keyword evidence="2" id="KW-1185">Reference proteome</keyword>
<dbReference type="Proteomes" id="UP000774326">
    <property type="component" value="Unassembled WGS sequence"/>
</dbReference>
<accession>A0A9P8QAN9</accession>
<dbReference type="EMBL" id="JAEUBG010001689">
    <property type="protein sequence ID" value="KAH3686035.1"/>
    <property type="molecule type" value="Genomic_DNA"/>
</dbReference>
<name>A0A9P8QAN9_WICPI</name>
<evidence type="ECO:0000313" key="1">
    <source>
        <dbReference type="EMBL" id="KAH3686035.1"/>
    </source>
</evidence>
<organism evidence="1 2">
    <name type="scientific">Wickerhamomyces pijperi</name>
    <name type="common">Yeast</name>
    <name type="synonym">Pichia pijperi</name>
    <dbReference type="NCBI Taxonomy" id="599730"/>
    <lineage>
        <taxon>Eukaryota</taxon>
        <taxon>Fungi</taxon>
        <taxon>Dikarya</taxon>
        <taxon>Ascomycota</taxon>
        <taxon>Saccharomycotina</taxon>
        <taxon>Saccharomycetes</taxon>
        <taxon>Phaffomycetales</taxon>
        <taxon>Wickerhamomycetaceae</taxon>
        <taxon>Wickerhamomyces</taxon>
    </lineage>
</organism>
<reference evidence="1" key="2">
    <citation type="submission" date="2021-01" db="EMBL/GenBank/DDBJ databases">
        <authorList>
            <person name="Schikora-Tamarit M.A."/>
        </authorList>
    </citation>
    <scope>NUCLEOTIDE SEQUENCE</scope>
    <source>
        <strain evidence="1">CBS2887</strain>
    </source>
</reference>
<comment type="caution">
    <text evidence="1">The sequence shown here is derived from an EMBL/GenBank/DDBJ whole genome shotgun (WGS) entry which is preliminary data.</text>
</comment>
<evidence type="ECO:0000313" key="2">
    <source>
        <dbReference type="Proteomes" id="UP000774326"/>
    </source>
</evidence>